<keyword evidence="1" id="KW-1133">Transmembrane helix</keyword>
<protein>
    <submittedName>
        <fullName evidence="2">Uncharacterized protein</fullName>
    </submittedName>
</protein>
<reference evidence="2 3" key="1">
    <citation type="journal article" date="2018" name="Sci. Rep.">
        <title>Genomic signatures of local adaptation to the degree of environmental predictability in rotifers.</title>
        <authorList>
            <person name="Franch-Gras L."/>
            <person name="Hahn C."/>
            <person name="Garcia-Roger E.M."/>
            <person name="Carmona M.J."/>
            <person name="Serra M."/>
            <person name="Gomez A."/>
        </authorList>
    </citation>
    <scope>NUCLEOTIDE SEQUENCE [LARGE SCALE GENOMIC DNA]</scope>
    <source>
        <strain evidence="2">HYR1</strain>
    </source>
</reference>
<sequence>MDMVKIVRIKNIRVKLPEKKSQTNPDFCFYFFLIGSILIFISPIGMKILGIATRWHFDGTFRTCPTHFHQILMFPAAYILLQNKERETYIKAFTSVKEILVSNNYTLNVQDTLTAEFQNLIFKKYGSNGLFMSDYFSIEGPPFNTDVLDESLFIQVAH</sequence>
<dbReference type="EMBL" id="REGN01000370">
    <property type="protein sequence ID" value="RNA42384.1"/>
    <property type="molecule type" value="Genomic_DNA"/>
</dbReference>
<evidence type="ECO:0000313" key="3">
    <source>
        <dbReference type="Proteomes" id="UP000276133"/>
    </source>
</evidence>
<dbReference type="OrthoDB" id="93990at2759"/>
<proteinExistence type="predicted"/>
<evidence type="ECO:0000313" key="2">
    <source>
        <dbReference type="EMBL" id="RNA42384.1"/>
    </source>
</evidence>
<organism evidence="2 3">
    <name type="scientific">Brachionus plicatilis</name>
    <name type="common">Marine rotifer</name>
    <name type="synonym">Brachionus muelleri</name>
    <dbReference type="NCBI Taxonomy" id="10195"/>
    <lineage>
        <taxon>Eukaryota</taxon>
        <taxon>Metazoa</taxon>
        <taxon>Spiralia</taxon>
        <taxon>Gnathifera</taxon>
        <taxon>Rotifera</taxon>
        <taxon>Eurotatoria</taxon>
        <taxon>Monogononta</taxon>
        <taxon>Pseudotrocha</taxon>
        <taxon>Ploima</taxon>
        <taxon>Brachionidae</taxon>
        <taxon>Brachionus</taxon>
    </lineage>
</organism>
<keyword evidence="1" id="KW-0472">Membrane</keyword>
<keyword evidence="3" id="KW-1185">Reference proteome</keyword>
<feature type="transmembrane region" description="Helical" evidence="1">
    <location>
        <begin position="27"/>
        <end position="46"/>
    </location>
</feature>
<gene>
    <name evidence="2" type="ORF">BpHYR1_046530</name>
</gene>
<accession>A0A3M7T2Y4</accession>
<dbReference type="AlphaFoldDB" id="A0A3M7T2Y4"/>
<name>A0A3M7T2Y4_BRAPC</name>
<comment type="caution">
    <text evidence="2">The sequence shown here is derived from an EMBL/GenBank/DDBJ whole genome shotgun (WGS) entry which is preliminary data.</text>
</comment>
<keyword evidence="1" id="KW-0812">Transmembrane</keyword>
<feature type="non-terminal residue" evidence="2">
    <location>
        <position position="158"/>
    </location>
</feature>
<evidence type="ECO:0000256" key="1">
    <source>
        <dbReference type="SAM" id="Phobius"/>
    </source>
</evidence>
<dbReference type="Proteomes" id="UP000276133">
    <property type="component" value="Unassembled WGS sequence"/>
</dbReference>